<protein>
    <submittedName>
        <fullName evidence="2">Uncharacterized protein</fullName>
    </submittedName>
</protein>
<dbReference type="Proteomes" id="UP000619545">
    <property type="component" value="Unassembled WGS sequence"/>
</dbReference>
<dbReference type="AlphaFoldDB" id="A0A832STW0"/>
<keyword evidence="1" id="KW-1133">Transmembrane helix</keyword>
<reference evidence="2" key="1">
    <citation type="journal article" date="2020" name="bioRxiv">
        <title>A rank-normalized archaeal taxonomy based on genome phylogeny resolves widespread incomplete and uneven classifications.</title>
        <authorList>
            <person name="Rinke C."/>
            <person name="Chuvochina M."/>
            <person name="Mussig A.J."/>
            <person name="Chaumeil P.-A."/>
            <person name="Waite D.W."/>
            <person name="Whitman W.B."/>
            <person name="Parks D.H."/>
            <person name="Hugenholtz P."/>
        </authorList>
    </citation>
    <scope>NUCLEOTIDE SEQUENCE</scope>
    <source>
        <strain evidence="2">UBA8853</strain>
    </source>
</reference>
<gene>
    <name evidence="2" type="ORF">HA336_03145</name>
</gene>
<feature type="transmembrane region" description="Helical" evidence="1">
    <location>
        <begin position="197"/>
        <end position="216"/>
    </location>
</feature>
<keyword evidence="1" id="KW-0812">Transmembrane</keyword>
<dbReference type="GeneID" id="1476668"/>
<feature type="transmembrane region" description="Helical" evidence="1">
    <location>
        <begin position="144"/>
        <end position="162"/>
    </location>
</feature>
<evidence type="ECO:0000256" key="1">
    <source>
        <dbReference type="SAM" id="Phobius"/>
    </source>
</evidence>
<evidence type="ECO:0000313" key="3">
    <source>
        <dbReference type="Proteomes" id="UP000619545"/>
    </source>
</evidence>
<evidence type="ECO:0000313" key="2">
    <source>
        <dbReference type="EMBL" id="HII70212.1"/>
    </source>
</evidence>
<accession>A0A832STW0</accession>
<sequence length="273" mass="28016">MIAEVAEFVLEALLVIGVSVFGLHLLGALASEKIRCRAVPLVVVGLIHPHAALTTAREMGLKGRELLIAKVSFNSATYTATACVNALTLLGSTVGGPYALTLALVDATETIVGGLLLRRVRAQLPTHGSLRDALNEATRTVGRIAAYLVPGALLGIILSSYLRGLGGYVVPMTFLANPVAGCAAVGTMLRSGVLDYAHAYSLAVTGAALAYVGRLLRSCGPVTVAITGLRSGSLLSTVNLLADIGLLLVYGMVIGYLTFGPPGVPPLGVLGGF</sequence>
<proteinExistence type="predicted"/>
<feature type="transmembrane region" description="Helical" evidence="1">
    <location>
        <begin position="12"/>
        <end position="30"/>
    </location>
</feature>
<name>A0A832STW0_9EURY</name>
<dbReference type="EMBL" id="DUJS01000002">
    <property type="protein sequence ID" value="HII70212.1"/>
    <property type="molecule type" value="Genomic_DNA"/>
</dbReference>
<organism evidence="2 3">
    <name type="scientific">Methanopyrus kandleri</name>
    <dbReference type="NCBI Taxonomy" id="2320"/>
    <lineage>
        <taxon>Archaea</taxon>
        <taxon>Methanobacteriati</taxon>
        <taxon>Methanobacteriota</taxon>
        <taxon>Methanomada group</taxon>
        <taxon>Methanopyri</taxon>
        <taxon>Methanopyrales</taxon>
        <taxon>Methanopyraceae</taxon>
        <taxon>Methanopyrus</taxon>
    </lineage>
</organism>
<dbReference type="RefSeq" id="WP_011018937.1">
    <property type="nucleotide sequence ID" value="NZ_DUJS01000002.1"/>
</dbReference>
<keyword evidence="1" id="KW-0472">Membrane</keyword>
<feature type="transmembrane region" description="Helical" evidence="1">
    <location>
        <begin position="237"/>
        <end position="259"/>
    </location>
</feature>
<comment type="caution">
    <text evidence="2">The sequence shown here is derived from an EMBL/GenBank/DDBJ whole genome shotgun (WGS) entry which is preliminary data.</text>
</comment>